<reference evidence="2" key="1">
    <citation type="submission" date="2020-09" db="EMBL/GenBank/DDBJ databases">
        <title>Genome-Enabled Discovery of Anthraquinone Biosynthesis in Senna tora.</title>
        <authorList>
            <person name="Kang S.-H."/>
            <person name="Pandey R.P."/>
            <person name="Lee C.-M."/>
            <person name="Sim J.-S."/>
            <person name="Jeong J.-T."/>
            <person name="Choi B.-S."/>
            <person name="Jung M."/>
            <person name="Ginzburg D."/>
            <person name="Zhao K."/>
            <person name="Won S.Y."/>
            <person name="Oh T.-J."/>
            <person name="Yu Y."/>
            <person name="Kim N.-H."/>
            <person name="Lee O.R."/>
            <person name="Lee T.-H."/>
            <person name="Bashyal P."/>
            <person name="Kim T.-S."/>
            <person name="Lee W.-H."/>
            <person name="Kawkins C."/>
            <person name="Kim C.-K."/>
            <person name="Kim J.S."/>
            <person name="Ahn B.O."/>
            <person name="Rhee S.Y."/>
            <person name="Sohng J.K."/>
        </authorList>
    </citation>
    <scope>NUCLEOTIDE SEQUENCE</scope>
    <source>
        <tissue evidence="2">Leaf</tissue>
    </source>
</reference>
<accession>A0A834W735</accession>
<feature type="region of interest" description="Disordered" evidence="1">
    <location>
        <begin position="220"/>
        <end position="260"/>
    </location>
</feature>
<dbReference type="EMBL" id="JAAIUW010000010">
    <property type="protein sequence ID" value="KAF7812570.1"/>
    <property type="molecule type" value="Genomic_DNA"/>
</dbReference>
<evidence type="ECO:0000313" key="2">
    <source>
        <dbReference type="EMBL" id="KAF7812570.1"/>
    </source>
</evidence>
<keyword evidence="3" id="KW-1185">Reference proteome</keyword>
<feature type="compositionally biased region" description="Polar residues" evidence="1">
    <location>
        <begin position="97"/>
        <end position="106"/>
    </location>
</feature>
<gene>
    <name evidence="2" type="ORF">G2W53_033546</name>
</gene>
<feature type="compositionally biased region" description="Low complexity" evidence="1">
    <location>
        <begin position="45"/>
        <end position="58"/>
    </location>
</feature>
<evidence type="ECO:0000313" key="3">
    <source>
        <dbReference type="Proteomes" id="UP000634136"/>
    </source>
</evidence>
<feature type="region of interest" description="Disordered" evidence="1">
    <location>
        <begin position="45"/>
        <end position="108"/>
    </location>
</feature>
<sequence>MNTDPPHPSEPLKLRLDISSVEKSLFTTNLQDLEEGEIEMHFINSHSSPLPSLQPQHLATPSGRTSSELLQNANTRSPVHDQQSSKYKNKRRKFSGGKSSTGNAPSLSDFRVASLPISVRSVQRSVEKNGVPNQFDRRNEDAGAMDAILGEISVGIPVQRNPESRTESIHGCLSSEWVDPCLMDSERHPSERELHINVNGSANGRRVRHVLNEARNWVPRLPDQSDTKTDMGEGYQFFQFESSDEGEDVQMSSDDSVSVG</sequence>
<organism evidence="2 3">
    <name type="scientific">Senna tora</name>
    <dbReference type="NCBI Taxonomy" id="362788"/>
    <lineage>
        <taxon>Eukaryota</taxon>
        <taxon>Viridiplantae</taxon>
        <taxon>Streptophyta</taxon>
        <taxon>Embryophyta</taxon>
        <taxon>Tracheophyta</taxon>
        <taxon>Spermatophyta</taxon>
        <taxon>Magnoliopsida</taxon>
        <taxon>eudicotyledons</taxon>
        <taxon>Gunneridae</taxon>
        <taxon>Pentapetalae</taxon>
        <taxon>rosids</taxon>
        <taxon>fabids</taxon>
        <taxon>Fabales</taxon>
        <taxon>Fabaceae</taxon>
        <taxon>Caesalpinioideae</taxon>
        <taxon>Cassia clade</taxon>
        <taxon>Senna</taxon>
    </lineage>
</organism>
<name>A0A834W735_9FABA</name>
<proteinExistence type="predicted"/>
<protein>
    <submittedName>
        <fullName evidence="2">Uncharacterized protein</fullName>
    </submittedName>
</protein>
<feature type="compositionally biased region" description="Polar residues" evidence="1">
    <location>
        <begin position="62"/>
        <end position="86"/>
    </location>
</feature>
<dbReference type="AlphaFoldDB" id="A0A834W735"/>
<comment type="caution">
    <text evidence="2">The sequence shown here is derived from an EMBL/GenBank/DDBJ whole genome shotgun (WGS) entry which is preliminary data.</text>
</comment>
<evidence type="ECO:0000256" key="1">
    <source>
        <dbReference type="SAM" id="MobiDB-lite"/>
    </source>
</evidence>
<dbReference type="Proteomes" id="UP000634136">
    <property type="component" value="Unassembled WGS sequence"/>
</dbReference>